<evidence type="ECO:0000313" key="3">
    <source>
        <dbReference type="RefSeq" id="XP_035658422.1"/>
    </source>
</evidence>
<proteinExistence type="predicted"/>
<dbReference type="KEGG" id="bfo:118403730"/>
<dbReference type="OrthoDB" id="5963255at2759"/>
<dbReference type="OMA" id="NCKDARA"/>
<gene>
    <name evidence="3" type="primary">LOC118403730</name>
</gene>
<name>A0A9J7HI15_BRAFL</name>
<dbReference type="RefSeq" id="XP_035658422.1">
    <property type="nucleotide sequence ID" value="XM_035802529.1"/>
</dbReference>
<organism evidence="2 3">
    <name type="scientific">Branchiostoma floridae</name>
    <name type="common">Florida lancelet</name>
    <name type="synonym">Amphioxus</name>
    <dbReference type="NCBI Taxonomy" id="7739"/>
    <lineage>
        <taxon>Eukaryota</taxon>
        <taxon>Metazoa</taxon>
        <taxon>Chordata</taxon>
        <taxon>Cephalochordata</taxon>
        <taxon>Leptocardii</taxon>
        <taxon>Amphioxiformes</taxon>
        <taxon>Branchiostomatidae</taxon>
        <taxon>Branchiostoma</taxon>
    </lineage>
</organism>
<keyword evidence="2" id="KW-1185">Reference proteome</keyword>
<protein>
    <submittedName>
        <fullName evidence="3">Uncharacterized protein LOC118403730</fullName>
    </submittedName>
</protein>
<accession>A0A9J7HI15</accession>
<reference evidence="2" key="1">
    <citation type="journal article" date="2020" name="Nat. Ecol. Evol.">
        <title>Deeply conserved synteny resolves early events in vertebrate evolution.</title>
        <authorList>
            <person name="Simakov O."/>
            <person name="Marletaz F."/>
            <person name="Yue J.X."/>
            <person name="O'Connell B."/>
            <person name="Jenkins J."/>
            <person name="Brandt A."/>
            <person name="Calef R."/>
            <person name="Tung C.H."/>
            <person name="Huang T.K."/>
            <person name="Schmutz J."/>
            <person name="Satoh N."/>
            <person name="Yu J.K."/>
            <person name="Putnam N.H."/>
            <person name="Green R.E."/>
            <person name="Rokhsar D.S."/>
        </authorList>
    </citation>
    <scope>NUCLEOTIDE SEQUENCE [LARGE SCALE GENOMIC DNA]</scope>
    <source>
        <strain evidence="2">S238N-H82</strain>
    </source>
</reference>
<dbReference type="Proteomes" id="UP000001554">
    <property type="component" value="Chromosome 16"/>
</dbReference>
<dbReference type="GeneID" id="118403730"/>
<dbReference type="InterPro" id="IPR046496">
    <property type="entry name" value="DUF6589"/>
</dbReference>
<dbReference type="Pfam" id="PF20231">
    <property type="entry name" value="DUF6589"/>
    <property type="match status" value="1"/>
</dbReference>
<dbReference type="AlphaFoldDB" id="A0A9J7HI15"/>
<evidence type="ECO:0000259" key="1">
    <source>
        <dbReference type="Pfam" id="PF20231"/>
    </source>
</evidence>
<evidence type="ECO:0000313" key="2">
    <source>
        <dbReference type="Proteomes" id="UP000001554"/>
    </source>
</evidence>
<sequence>MGHEDLSASVRKQVGAAIVKEGKEMAATSVLGHTSCEDLKSFTLADVNRELEDQAPLMSECLRASCGYKTTGYADVAVATAASICLRVPYPTLSALQYRNSFVLLHAGAKKRAFQRFNRQQMCMSHKSTISKQREAGELHDSTVLKWRTDIEHYFMAQRVLETIKEATAEEEAKAEKAMLDKSGDSSSTISFADLSACGFSVKAVSSDFEDLDLGVSILQEGETNAEMQDVDLGVGVLPEDKTNEGRKSLSELAPGYPEGAYAIANLAIQDSTSTESSHLPYSTATILKAISAIAQYFPEWFQLCFDNVDLNVTPKHQGRDNTTKSYHWVHQYAAKDRVKTDLPNTAPQKALKDFDLTDVLPTEEVQQLLRKDFIVDVGRMMVKRIPAFKCLEDVAVWHIPHPYEEEMAQKSEQVWLGLQFKNENVNAEMADILKYFHKYVPAERDEDGNIERLLQVVLLGGDWLSQERADNIQGAFRDGDDPLERLEGVLGKYELWHGERNLTEVQDKVFHKDSPADKGSLCSNMNVTRSLSAKKGPHAAYNPYKEFMAKNTEALVLYACMVVFGWESLDGKFKYSLLPL</sequence>
<reference evidence="3" key="2">
    <citation type="submission" date="2025-08" db="UniProtKB">
        <authorList>
            <consortium name="RefSeq"/>
        </authorList>
    </citation>
    <scope>IDENTIFICATION</scope>
    <source>
        <strain evidence="3">S238N-H82</strain>
        <tissue evidence="3">Testes</tissue>
    </source>
</reference>
<feature type="domain" description="DUF6589" evidence="1">
    <location>
        <begin position="356"/>
        <end position="571"/>
    </location>
</feature>